<reference evidence="1" key="1">
    <citation type="submission" date="2019-08" db="EMBL/GenBank/DDBJ databases">
        <authorList>
            <person name="Kucharzyk K."/>
            <person name="Murdoch R.W."/>
            <person name="Higgins S."/>
            <person name="Loffler F."/>
        </authorList>
    </citation>
    <scope>NUCLEOTIDE SEQUENCE</scope>
</reference>
<evidence type="ECO:0000313" key="1">
    <source>
        <dbReference type="EMBL" id="MPM74084.1"/>
    </source>
</evidence>
<gene>
    <name evidence="1" type="ORF">SDC9_121069</name>
</gene>
<proteinExistence type="predicted"/>
<comment type="caution">
    <text evidence="1">The sequence shown here is derived from an EMBL/GenBank/DDBJ whole genome shotgun (WGS) entry which is preliminary data.</text>
</comment>
<protein>
    <submittedName>
        <fullName evidence="1">Uncharacterized protein</fullName>
    </submittedName>
</protein>
<accession>A0A645CAY5</accession>
<sequence>MVSLIDESGYLEPSALEFPIDNRELYLSNDEILQIINDYTDDNISEIYFANIPVTVNGVVCAIVKLDTDESLFIPIQDVQYYNDMELGEVYTYDEMMDYIDM</sequence>
<name>A0A645CAY5_9ZZZZ</name>
<dbReference type="EMBL" id="VSSQ01025744">
    <property type="protein sequence ID" value="MPM74084.1"/>
    <property type="molecule type" value="Genomic_DNA"/>
</dbReference>
<organism evidence="1">
    <name type="scientific">bioreactor metagenome</name>
    <dbReference type="NCBI Taxonomy" id="1076179"/>
    <lineage>
        <taxon>unclassified sequences</taxon>
        <taxon>metagenomes</taxon>
        <taxon>ecological metagenomes</taxon>
    </lineage>
</organism>
<dbReference type="AlphaFoldDB" id="A0A645CAY5"/>